<feature type="domain" description="Fumarylacetoacetase-like C-terminal" evidence="3">
    <location>
        <begin position="45"/>
        <end position="234"/>
    </location>
</feature>
<feature type="region of interest" description="Disordered" evidence="2">
    <location>
        <begin position="1"/>
        <end position="26"/>
    </location>
</feature>
<name>A0A1I4JQ59_9EURY</name>
<dbReference type="GO" id="GO:0046872">
    <property type="term" value="F:metal ion binding"/>
    <property type="evidence" value="ECO:0007669"/>
    <property type="project" value="UniProtKB-KW"/>
</dbReference>
<dbReference type="Pfam" id="PF01557">
    <property type="entry name" value="FAA_hydrolase"/>
    <property type="match status" value="1"/>
</dbReference>
<proteinExistence type="predicted"/>
<dbReference type="PANTHER" id="PTHR11820">
    <property type="entry name" value="ACYLPYRUVASE"/>
    <property type="match status" value="1"/>
</dbReference>
<dbReference type="InterPro" id="IPR011234">
    <property type="entry name" value="Fumarylacetoacetase-like_C"/>
</dbReference>
<dbReference type="RefSeq" id="WP_089872839.1">
    <property type="nucleotide sequence ID" value="NZ_FOTC01000013.1"/>
</dbReference>
<dbReference type="GO" id="GO:0018773">
    <property type="term" value="F:acetylpyruvate hydrolase activity"/>
    <property type="evidence" value="ECO:0007669"/>
    <property type="project" value="TreeGrafter"/>
</dbReference>
<dbReference type="STRING" id="553466.SAMN04487950_4610"/>
<dbReference type="InterPro" id="IPR036663">
    <property type="entry name" value="Fumarylacetoacetase_C_sf"/>
</dbReference>
<dbReference type="PANTHER" id="PTHR11820:SF7">
    <property type="entry name" value="ACYLPYRUVASE FAHD1, MITOCHONDRIAL"/>
    <property type="match status" value="1"/>
</dbReference>
<sequence>MGYVRFSDPDGNRRSGEMTDGSITADGETFDSDAVEFLSPAKPTKIVCAASNYRGGFNDPSEYPDEPILFVKTPNSLSGHRRTVTLPAAEDVFFEGELAVVIGERCRNIDTSDAMSVVEGYTCANDLSDRTVENMVRRKAFDGAAPLGPAVVSPENVSSESTIETRINGETFQSSTLSELVFSVPELIADISQFQTLEPGDVILTGSPPGMAPLSDGDEFEVEIEGVGTLTHDVSL</sequence>
<organism evidence="4 5">
    <name type="scientific">Halogranum rubrum</name>
    <dbReference type="NCBI Taxonomy" id="553466"/>
    <lineage>
        <taxon>Archaea</taxon>
        <taxon>Methanobacteriati</taxon>
        <taxon>Methanobacteriota</taxon>
        <taxon>Stenosarchaea group</taxon>
        <taxon>Halobacteria</taxon>
        <taxon>Halobacteriales</taxon>
        <taxon>Haloferacaceae</taxon>
    </lineage>
</organism>
<protein>
    <submittedName>
        <fullName evidence="4">2-keto-4-pentenoate hydratase/2-oxohepta-3-ene-1,7-dioic acid hydratase (Catechol pathway)</fullName>
    </submittedName>
</protein>
<dbReference type="Gene3D" id="3.90.850.10">
    <property type="entry name" value="Fumarylacetoacetase-like, C-terminal domain"/>
    <property type="match status" value="1"/>
</dbReference>
<dbReference type="SUPFAM" id="SSF56529">
    <property type="entry name" value="FAH"/>
    <property type="match status" value="1"/>
</dbReference>
<evidence type="ECO:0000313" key="4">
    <source>
        <dbReference type="EMBL" id="SFL68735.1"/>
    </source>
</evidence>
<evidence type="ECO:0000256" key="1">
    <source>
        <dbReference type="ARBA" id="ARBA00022723"/>
    </source>
</evidence>
<dbReference type="AlphaFoldDB" id="A0A1I4JQ59"/>
<reference evidence="5" key="1">
    <citation type="submission" date="2016-10" db="EMBL/GenBank/DDBJ databases">
        <authorList>
            <person name="Varghese N."/>
            <person name="Submissions S."/>
        </authorList>
    </citation>
    <scope>NUCLEOTIDE SEQUENCE [LARGE SCALE GENOMIC DNA]</scope>
    <source>
        <strain evidence="5">CGMCC 1.7738</strain>
    </source>
</reference>
<dbReference type="EMBL" id="FOTC01000013">
    <property type="protein sequence ID" value="SFL68735.1"/>
    <property type="molecule type" value="Genomic_DNA"/>
</dbReference>
<keyword evidence="5" id="KW-1185">Reference proteome</keyword>
<feature type="compositionally biased region" description="Basic and acidic residues" evidence="2">
    <location>
        <begin position="7"/>
        <end position="17"/>
    </location>
</feature>
<dbReference type="Proteomes" id="UP000199607">
    <property type="component" value="Unassembled WGS sequence"/>
</dbReference>
<keyword evidence="1" id="KW-0479">Metal-binding</keyword>
<evidence type="ECO:0000256" key="2">
    <source>
        <dbReference type="SAM" id="MobiDB-lite"/>
    </source>
</evidence>
<gene>
    <name evidence="4" type="ORF">SAMN04487950_4610</name>
</gene>
<evidence type="ECO:0000259" key="3">
    <source>
        <dbReference type="Pfam" id="PF01557"/>
    </source>
</evidence>
<evidence type="ECO:0000313" key="5">
    <source>
        <dbReference type="Proteomes" id="UP000199607"/>
    </source>
</evidence>
<accession>A0A1I4JQ59</accession>